<keyword evidence="6 9" id="KW-1133">Transmembrane helix</keyword>
<feature type="transmembrane region" description="Helical" evidence="9">
    <location>
        <begin position="212"/>
        <end position="236"/>
    </location>
</feature>
<keyword evidence="12" id="KW-1185">Reference proteome</keyword>
<evidence type="ECO:0000256" key="2">
    <source>
        <dbReference type="ARBA" id="ARBA00022475"/>
    </source>
</evidence>
<reference evidence="11" key="1">
    <citation type="submission" date="2021-06" db="EMBL/GenBank/DDBJ databases">
        <title>Sequencing of actinobacteria type strains.</title>
        <authorList>
            <person name="Nguyen G.-S."/>
            <person name="Wentzel A."/>
        </authorList>
    </citation>
    <scope>NUCLEOTIDE SEQUENCE</scope>
    <source>
        <strain evidence="11">P38-E01</strain>
    </source>
</reference>
<feature type="compositionally biased region" description="Polar residues" evidence="8">
    <location>
        <begin position="1"/>
        <end position="12"/>
    </location>
</feature>
<feature type="transmembrane region" description="Helical" evidence="9">
    <location>
        <begin position="248"/>
        <end position="269"/>
    </location>
</feature>
<feature type="transmembrane region" description="Helical" evidence="9">
    <location>
        <begin position="158"/>
        <end position="177"/>
    </location>
</feature>
<evidence type="ECO:0000256" key="6">
    <source>
        <dbReference type="ARBA" id="ARBA00022989"/>
    </source>
</evidence>
<feature type="region of interest" description="Disordered" evidence="8">
    <location>
        <begin position="1"/>
        <end position="32"/>
    </location>
</feature>
<evidence type="ECO:0000256" key="9">
    <source>
        <dbReference type="SAM" id="Phobius"/>
    </source>
</evidence>
<keyword evidence="5 9" id="KW-0812">Transmembrane</keyword>
<dbReference type="PANTHER" id="PTHR33908:SF11">
    <property type="entry name" value="MEMBRANE PROTEIN"/>
    <property type="match status" value="1"/>
</dbReference>
<feature type="domain" description="Glycosyltransferase RgtA/B/C/D-like" evidence="10">
    <location>
        <begin position="112"/>
        <end position="251"/>
    </location>
</feature>
<evidence type="ECO:0000256" key="1">
    <source>
        <dbReference type="ARBA" id="ARBA00004651"/>
    </source>
</evidence>
<evidence type="ECO:0000256" key="4">
    <source>
        <dbReference type="ARBA" id="ARBA00022679"/>
    </source>
</evidence>
<gene>
    <name evidence="11" type="ORF">JGS22_023170</name>
</gene>
<dbReference type="InterPro" id="IPR050297">
    <property type="entry name" value="LipidA_mod_glycosyltrf_83"/>
</dbReference>
<comment type="subcellular location">
    <subcellularLocation>
        <location evidence="1">Cell membrane</location>
        <topology evidence="1">Multi-pass membrane protein</topology>
    </subcellularLocation>
</comment>
<proteinExistence type="predicted"/>
<evidence type="ECO:0000256" key="3">
    <source>
        <dbReference type="ARBA" id="ARBA00022676"/>
    </source>
</evidence>
<dbReference type="PANTHER" id="PTHR33908">
    <property type="entry name" value="MANNOSYLTRANSFERASE YKCB-RELATED"/>
    <property type="match status" value="1"/>
</dbReference>
<dbReference type="RefSeq" id="WP_211040903.1">
    <property type="nucleotide sequence ID" value="NZ_JAELVF020000004.1"/>
</dbReference>
<feature type="transmembrane region" description="Helical" evidence="9">
    <location>
        <begin position="298"/>
        <end position="321"/>
    </location>
</feature>
<feature type="transmembrane region" description="Helical" evidence="9">
    <location>
        <begin position="133"/>
        <end position="151"/>
    </location>
</feature>
<evidence type="ECO:0000256" key="7">
    <source>
        <dbReference type="ARBA" id="ARBA00023136"/>
    </source>
</evidence>
<feature type="transmembrane region" description="Helical" evidence="9">
    <location>
        <begin position="333"/>
        <end position="357"/>
    </location>
</feature>
<evidence type="ECO:0000313" key="11">
    <source>
        <dbReference type="EMBL" id="MBU7600448.1"/>
    </source>
</evidence>
<feature type="compositionally biased region" description="Basic and acidic residues" evidence="8">
    <location>
        <begin position="21"/>
        <end position="32"/>
    </location>
</feature>
<protein>
    <submittedName>
        <fullName evidence="11">Glycosyltransferase family 39 protein</fullName>
    </submittedName>
</protein>
<feature type="region of interest" description="Disordered" evidence="8">
    <location>
        <begin position="531"/>
        <end position="573"/>
    </location>
</feature>
<sequence>MPTAEPSGSISAEATAPADPAVERPVRPGRSVAERARSVGDSALGVLRTQFTRWDSRRYWLRLLPVVLLLTALTRLPSFFQPIWNPDEGFLATQARMLAAGGVMYETVVDRKPPLAPLLYRGAFALFGDQSLWPLRVLAVLAVAATALLVASIARRRWGNRAGATAAVLCVLASVGLNPEDAQAANFEIFMLPFTAAAMWCADRGRWTSAGVAVAGAFLVKQTGGAVLIPVLFLLWRGTPRGGARHRALLTVFAGFAVPLVATGLLLGVRQSLFWTVTGSGSYASFTGSELHVLGRGLVNTLIFTVGCLGLVIPLVTVVRRKLAHRSVLTPDLWVWLGASGLAVVTGFHFFGHYYLQLLPPLALLGAGALQLLAVDWLRLAVTCSAVTATVFVGWAANTTHPGVEHSQRLAKAVQTRTEPGDRVLFWGMHPEHYWLADRPPASRYLTAGLLTNFSGGRDGPTVGERYGMDGSWPTLLAEMREDPPRVIVDDSRGQPYEPARMPRLKRILAGEYERMAVVSGAVVYVRTDVEDRTDAEDRSEGRADPAERADREEPREPAGRPESAERGLAPPR</sequence>
<accession>A0A949JKH4</accession>
<name>A0A949JKH4_9ACTN</name>
<feature type="compositionally biased region" description="Basic and acidic residues" evidence="8">
    <location>
        <begin position="531"/>
        <end position="566"/>
    </location>
</feature>
<evidence type="ECO:0000256" key="8">
    <source>
        <dbReference type="SAM" id="MobiDB-lite"/>
    </source>
</evidence>
<dbReference type="InterPro" id="IPR038731">
    <property type="entry name" value="RgtA/B/C-like"/>
</dbReference>
<dbReference type="GO" id="GO:0016763">
    <property type="term" value="F:pentosyltransferase activity"/>
    <property type="evidence" value="ECO:0007669"/>
    <property type="project" value="TreeGrafter"/>
</dbReference>
<dbReference type="Pfam" id="PF13231">
    <property type="entry name" value="PMT_2"/>
    <property type="match status" value="1"/>
</dbReference>
<evidence type="ECO:0000259" key="10">
    <source>
        <dbReference type="Pfam" id="PF13231"/>
    </source>
</evidence>
<comment type="caution">
    <text evidence="11">The sequence shown here is derived from an EMBL/GenBank/DDBJ whole genome shotgun (WGS) entry which is preliminary data.</text>
</comment>
<keyword evidence="2" id="KW-1003">Cell membrane</keyword>
<dbReference type="AlphaFoldDB" id="A0A949JKH4"/>
<organism evidence="11 12">
    <name type="scientific">Streptomyces tardus</name>
    <dbReference type="NCBI Taxonomy" id="2780544"/>
    <lineage>
        <taxon>Bacteria</taxon>
        <taxon>Bacillati</taxon>
        <taxon>Actinomycetota</taxon>
        <taxon>Actinomycetes</taxon>
        <taxon>Kitasatosporales</taxon>
        <taxon>Streptomycetaceae</taxon>
        <taxon>Streptomyces</taxon>
    </lineage>
</organism>
<dbReference type="GO" id="GO:0005886">
    <property type="term" value="C:plasma membrane"/>
    <property type="evidence" value="ECO:0007669"/>
    <property type="project" value="UniProtKB-SubCell"/>
</dbReference>
<dbReference type="GO" id="GO:0009103">
    <property type="term" value="P:lipopolysaccharide biosynthetic process"/>
    <property type="evidence" value="ECO:0007669"/>
    <property type="project" value="UniProtKB-ARBA"/>
</dbReference>
<keyword evidence="4" id="KW-0808">Transferase</keyword>
<dbReference type="EMBL" id="JAELVF020000004">
    <property type="protein sequence ID" value="MBU7600448.1"/>
    <property type="molecule type" value="Genomic_DNA"/>
</dbReference>
<dbReference type="Proteomes" id="UP000694501">
    <property type="component" value="Unassembled WGS sequence"/>
</dbReference>
<keyword evidence="3" id="KW-0328">Glycosyltransferase</keyword>
<evidence type="ECO:0000313" key="12">
    <source>
        <dbReference type="Proteomes" id="UP000694501"/>
    </source>
</evidence>
<evidence type="ECO:0000256" key="5">
    <source>
        <dbReference type="ARBA" id="ARBA00022692"/>
    </source>
</evidence>
<keyword evidence="7 9" id="KW-0472">Membrane</keyword>
<feature type="transmembrane region" description="Helical" evidence="9">
    <location>
        <begin position="59"/>
        <end position="80"/>
    </location>
</feature>